<evidence type="ECO:0000313" key="11">
    <source>
        <dbReference type="Proteomes" id="UP001169027"/>
    </source>
</evidence>
<comment type="subcellular location">
    <subcellularLocation>
        <location evidence="7">Secreted</location>
    </subcellularLocation>
</comment>
<dbReference type="Gene3D" id="3.10.170.10">
    <property type="match status" value="1"/>
</dbReference>
<evidence type="ECO:0000256" key="1">
    <source>
        <dbReference type="ARBA" id="ARBA00009388"/>
    </source>
</evidence>
<feature type="domain" description="Peptidase M4 C-terminal" evidence="9">
    <location>
        <begin position="73"/>
        <end position="231"/>
    </location>
</feature>
<dbReference type="InterPro" id="IPR027268">
    <property type="entry name" value="Peptidase_M4/M1_CTD_sf"/>
</dbReference>
<keyword evidence="2 7" id="KW-0645">Protease</keyword>
<evidence type="ECO:0000256" key="7">
    <source>
        <dbReference type="RuleBase" id="RU366073"/>
    </source>
</evidence>
<evidence type="ECO:0000313" key="10">
    <source>
        <dbReference type="EMBL" id="MDO1532792.1"/>
    </source>
</evidence>
<proteinExistence type="inferred from homology"/>
<dbReference type="Gene3D" id="1.10.390.10">
    <property type="entry name" value="Neutral Protease Domain 2"/>
    <property type="match status" value="1"/>
</dbReference>
<dbReference type="Proteomes" id="UP001169027">
    <property type="component" value="Unassembled WGS sequence"/>
</dbReference>
<dbReference type="PANTHER" id="PTHR43579:SF1">
    <property type="entry name" value="NEUTRAL METALLOPROTEINASE"/>
    <property type="match status" value="1"/>
</dbReference>
<gene>
    <name evidence="10" type="ORF">Q2T77_10870</name>
</gene>
<comment type="cofactor">
    <cofactor evidence="7">
        <name>Zn(2+)</name>
        <dbReference type="ChEBI" id="CHEBI:29105"/>
    </cofactor>
</comment>
<dbReference type="EC" id="3.4.24.-" evidence="7"/>
<evidence type="ECO:0000259" key="8">
    <source>
        <dbReference type="Pfam" id="PF01447"/>
    </source>
</evidence>
<keyword evidence="4 7" id="KW-0378">Hydrolase</keyword>
<dbReference type="RefSeq" id="WP_301807998.1">
    <property type="nucleotide sequence ID" value="NZ_JAUJZH010000006.1"/>
</dbReference>
<evidence type="ECO:0000256" key="5">
    <source>
        <dbReference type="ARBA" id="ARBA00022833"/>
    </source>
</evidence>
<keyword evidence="6 7" id="KW-0482">Metalloprotease</keyword>
<dbReference type="InterPro" id="IPR023612">
    <property type="entry name" value="Peptidase_M4"/>
</dbReference>
<evidence type="ECO:0000259" key="9">
    <source>
        <dbReference type="Pfam" id="PF02868"/>
    </source>
</evidence>
<sequence>MEFYKTVLGRNSVDNKGFDLVSSLHYARNYDNAFWNGSQMVYGDGDGKLFGEMYLSPDVIGHELTHGVTQNLSALRYEGESGALNESISAVFNQWLNNWAVTEPRGWLVGAGIMAPPALAKGFTCLRDMAQPSARHCLSPQPELYGEIDPTADVHENSGVPNKAFATFARAAGGQAWDNAIKAWYDTCINRALRSDATFSEFAALTIASALKIGGAALQAQCTGAWTEVGVTPASP</sequence>
<comment type="caution">
    <text evidence="10">The sequence shown here is derived from an EMBL/GenBank/DDBJ whole genome shotgun (WGS) entry which is preliminary data.</text>
</comment>
<accession>A0ABT8S468</accession>
<dbReference type="Pfam" id="PF02868">
    <property type="entry name" value="Peptidase_M4_C"/>
    <property type="match status" value="1"/>
</dbReference>
<dbReference type="InterPro" id="IPR001570">
    <property type="entry name" value="Peptidase_M4_C_domain"/>
</dbReference>
<organism evidence="10 11">
    <name type="scientific">Variovorax ginsengisoli</name>
    <dbReference type="NCBI Taxonomy" id="363844"/>
    <lineage>
        <taxon>Bacteria</taxon>
        <taxon>Pseudomonadati</taxon>
        <taxon>Pseudomonadota</taxon>
        <taxon>Betaproteobacteria</taxon>
        <taxon>Burkholderiales</taxon>
        <taxon>Comamonadaceae</taxon>
        <taxon>Variovorax</taxon>
    </lineage>
</organism>
<comment type="function">
    <text evidence="7">Extracellular zinc metalloprotease.</text>
</comment>
<evidence type="ECO:0000256" key="6">
    <source>
        <dbReference type="ARBA" id="ARBA00023049"/>
    </source>
</evidence>
<keyword evidence="11" id="KW-1185">Reference proteome</keyword>
<dbReference type="CDD" id="cd09597">
    <property type="entry name" value="M4_TLP"/>
    <property type="match status" value="1"/>
</dbReference>
<reference evidence="10" key="1">
    <citation type="submission" date="2023-06" db="EMBL/GenBank/DDBJ databases">
        <authorList>
            <person name="Jiang Y."/>
            <person name="Liu Q."/>
        </authorList>
    </citation>
    <scope>NUCLEOTIDE SEQUENCE</scope>
    <source>
        <strain evidence="10">CGMCC 1.12090</strain>
    </source>
</reference>
<protein>
    <recommendedName>
        <fullName evidence="7">Neutral metalloproteinase</fullName>
        <ecNumber evidence="7">3.4.24.-</ecNumber>
    </recommendedName>
</protein>
<dbReference type="Pfam" id="PF01447">
    <property type="entry name" value="Peptidase_M4"/>
    <property type="match status" value="1"/>
</dbReference>
<dbReference type="PANTHER" id="PTHR43579">
    <property type="match status" value="1"/>
</dbReference>
<name>A0ABT8S468_9BURK</name>
<dbReference type="InterPro" id="IPR052759">
    <property type="entry name" value="Metalloprotease_M4"/>
</dbReference>
<evidence type="ECO:0000256" key="2">
    <source>
        <dbReference type="ARBA" id="ARBA00022670"/>
    </source>
</evidence>
<comment type="similarity">
    <text evidence="1 7">Belongs to the peptidase M4 family.</text>
</comment>
<dbReference type="PRINTS" id="PR00730">
    <property type="entry name" value="THERMOLYSIN"/>
</dbReference>
<feature type="domain" description="Peptidase M4" evidence="8">
    <location>
        <begin position="2"/>
        <end position="70"/>
    </location>
</feature>
<keyword evidence="3" id="KW-0479">Metal-binding</keyword>
<keyword evidence="5 7" id="KW-0862">Zinc</keyword>
<dbReference type="EMBL" id="JAUKVY010000006">
    <property type="protein sequence ID" value="MDO1532792.1"/>
    <property type="molecule type" value="Genomic_DNA"/>
</dbReference>
<keyword evidence="7" id="KW-0964">Secreted</keyword>
<evidence type="ECO:0000256" key="3">
    <source>
        <dbReference type="ARBA" id="ARBA00022723"/>
    </source>
</evidence>
<dbReference type="SUPFAM" id="SSF55486">
    <property type="entry name" value="Metalloproteases ('zincins'), catalytic domain"/>
    <property type="match status" value="1"/>
</dbReference>
<evidence type="ECO:0000256" key="4">
    <source>
        <dbReference type="ARBA" id="ARBA00022801"/>
    </source>
</evidence>
<dbReference type="InterPro" id="IPR013856">
    <property type="entry name" value="Peptidase_M4_domain"/>
</dbReference>